<comment type="caution">
    <text evidence="2">The sequence shown here is derived from an EMBL/GenBank/DDBJ whole genome shotgun (WGS) entry which is preliminary data.</text>
</comment>
<feature type="non-terminal residue" evidence="2">
    <location>
        <position position="61"/>
    </location>
</feature>
<evidence type="ECO:0000256" key="1">
    <source>
        <dbReference type="SAM" id="MobiDB-lite"/>
    </source>
</evidence>
<gene>
    <name evidence="2" type="ORF">NDU88_004897</name>
</gene>
<feature type="compositionally biased region" description="Basic and acidic residues" evidence="1">
    <location>
        <begin position="52"/>
        <end position="61"/>
    </location>
</feature>
<protein>
    <submittedName>
        <fullName evidence="2">Uncharacterized protein</fullName>
    </submittedName>
</protein>
<dbReference type="EMBL" id="JANPWB010000009">
    <property type="protein sequence ID" value="KAJ1152120.1"/>
    <property type="molecule type" value="Genomic_DNA"/>
</dbReference>
<feature type="region of interest" description="Disordered" evidence="1">
    <location>
        <begin position="34"/>
        <end position="61"/>
    </location>
</feature>
<name>A0AAV7RMS3_PLEWA</name>
<proteinExistence type="predicted"/>
<feature type="non-terminal residue" evidence="2">
    <location>
        <position position="1"/>
    </location>
</feature>
<evidence type="ECO:0000313" key="2">
    <source>
        <dbReference type="EMBL" id="KAJ1152120.1"/>
    </source>
</evidence>
<organism evidence="2 3">
    <name type="scientific">Pleurodeles waltl</name>
    <name type="common">Iberian ribbed newt</name>
    <dbReference type="NCBI Taxonomy" id="8319"/>
    <lineage>
        <taxon>Eukaryota</taxon>
        <taxon>Metazoa</taxon>
        <taxon>Chordata</taxon>
        <taxon>Craniata</taxon>
        <taxon>Vertebrata</taxon>
        <taxon>Euteleostomi</taxon>
        <taxon>Amphibia</taxon>
        <taxon>Batrachia</taxon>
        <taxon>Caudata</taxon>
        <taxon>Salamandroidea</taxon>
        <taxon>Salamandridae</taxon>
        <taxon>Pleurodelinae</taxon>
        <taxon>Pleurodeles</taxon>
    </lineage>
</organism>
<evidence type="ECO:0000313" key="3">
    <source>
        <dbReference type="Proteomes" id="UP001066276"/>
    </source>
</evidence>
<reference evidence="2" key="1">
    <citation type="journal article" date="2022" name="bioRxiv">
        <title>Sequencing and chromosome-scale assembly of the giantPleurodeles waltlgenome.</title>
        <authorList>
            <person name="Brown T."/>
            <person name="Elewa A."/>
            <person name="Iarovenko S."/>
            <person name="Subramanian E."/>
            <person name="Araus A.J."/>
            <person name="Petzold A."/>
            <person name="Susuki M."/>
            <person name="Suzuki K.-i.T."/>
            <person name="Hayashi T."/>
            <person name="Toyoda A."/>
            <person name="Oliveira C."/>
            <person name="Osipova E."/>
            <person name="Leigh N.D."/>
            <person name="Simon A."/>
            <person name="Yun M.H."/>
        </authorList>
    </citation>
    <scope>NUCLEOTIDE SEQUENCE</scope>
    <source>
        <strain evidence="2">20211129_DDA</strain>
        <tissue evidence="2">Liver</tissue>
    </source>
</reference>
<dbReference type="Proteomes" id="UP001066276">
    <property type="component" value="Chromosome 5"/>
</dbReference>
<sequence length="61" mass="6905">VGLQPGTQFMDSGTVKTVGQDNVAFFHCRQVHQRSVHGRIHPSPRPTQRTVPRKDNMEHTV</sequence>
<keyword evidence="3" id="KW-1185">Reference proteome</keyword>
<accession>A0AAV7RMS3</accession>
<dbReference type="AlphaFoldDB" id="A0AAV7RMS3"/>